<evidence type="ECO:0000256" key="10">
    <source>
        <dbReference type="SAM" id="MobiDB-lite"/>
    </source>
</evidence>
<sequence length="225" mass="25058">MIFHTSLLGFPGGSWVAAPKAPGIQIKLVSHQPSLMTAAEKTPPAQKEETNSEQKAPEKIEENTENTQETKNAESKKVITTRAEKKKTQKESDTLKTKSLKKTEPSQPPAPSVSQQTAGESVEELANPQARSTQSDEFQKWVAQLQYRINRYKVYPYQAKRRRLVGEVKIEAEINADGTLGKARVLAGKRAFETSSLRAIERSLPLPTPHNKPVTVILSINYRLL</sequence>
<evidence type="ECO:0000313" key="13">
    <source>
        <dbReference type="Proteomes" id="UP000028073"/>
    </source>
</evidence>
<evidence type="ECO:0000256" key="7">
    <source>
        <dbReference type="ARBA" id="ARBA00022927"/>
    </source>
</evidence>
<evidence type="ECO:0000256" key="9">
    <source>
        <dbReference type="ARBA" id="ARBA00023136"/>
    </source>
</evidence>
<keyword evidence="9" id="KW-0472">Membrane</keyword>
<evidence type="ECO:0000256" key="5">
    <source>
        <dbReference type="ARBA" id="ARBA00022519"/>
    </source>
</evidence>
<feature type="domain" description="TonB C-terminal" evidence="11">
    <location>
        <begin position="140"/>
        <end position="225"/>
    </location>
</feature>
<dbReference type="InterPro" id="IPR037682">
    <property type="entry name" value="TonB_C"/>
</dbReference>
<dbReference type="PROSITE" id="PS52015">
    <property type="entry name" value="TONB_CTD"/>
    <property type="match status" value="1"/>
</dbReference>
<dbReference type="SUPFAM" id="SSF74653">
    <property type="entry name" value="TolA/TonB C-terminal domain"/>
    <property type="match status" value="1"/>
</dbReference>
<comment type="caution">
    <text evidence="12">The sequence shown here is derived from an EMBL/GenBank/DDBJ whole genome shotgun (WGS) entry which is preliminary data.</text>
</comment>
<dbReference type="EMBL" id="JOKH01000004">
    <property type="protein sequence ID" value="KEQ16974.1"/>
    <property type="molecule type" value="Genomic_DNA"/>
</dbReference>
<dbReference type="Gene3D" id="3.30.1150.10">
    <property type="match status" value="1"/>
</dbReference>
<dbReference type="GO" id="GO:0015031">
    <property type="term" value="P:protein transport"/>
    <property type="evidence" value="ECO:0007669"/>
    <property type="project" value="UniProtKB-KW"/>
</dbReference>
<dbReference type="Pfam" id="PF03544">
    <property type="entry name" value="TonB_C"/>
    <property type="match status" value="1"/>
</dbReference>
<protein>
    <recommendedName>
        <fullName evidence="11">TonB C-terminal domain-containing protein</fullName>
    </recommendedName>
</protein>
<dbReference type="PANTHER" id="PTHR33446:SF2">
    <property type="entry name" value="PROTEIN TONB"/>
    <property type="match status" value="1"/>
</dbReference>
<evidence type="ECO:0000313" key="12">
    <source>
        <dbReference type="EMBL" id="KEQ16974.1"/>
    </source>
</evidence>
<reference evidence="12 13" key="1">
    <citation type="submission" date="2014-06" db="EMBL/GenBank/DDBJ databases">
        <title>Whole Genome Sequences of Three Symbiotic Endozoicomonas Bacteria.</title>
        <authorList>
            <person name="Neave M.J."/>
            <person name="Apprill A."/>
            <person name="Voolstra C.R."/>
        </authorList>
    </citation>
    <scope>NUCLEOTIDE SEQUENCE [LARGE SCALE GENOMIC DNA]</scope>
    <source>
        <strain evidence="12 13">DSM 25634</strain>
    </source>
</reference>
<dbReference type="GO" id="GO:0055085">
    <property type="term" value="P:transmembrane transport"/>
    <property type="evidence" value="ECO:0007669"/>
    <property type="project" value="InterPro"/>
</dbReference>
<evidence type="ECO:0000256" key="3">
    <source>
        <dbReference type="ARBA" id="ARBA00022448"/>
    </source>
</evidence>
<dbReference type="Proteomes" id="UP000028073">
    <property type="component" value="Unassembled WGS sequence"/>
</dbReference>
<feature type="compositionally biased region" description="Basic and acidic residues" evidence="10">
    <location>
        <begin position="89"/>
        <end position="104"/>
    </location>
</feature>
<feature type="region of interest" description="Disordered" evidence="10">
    <location>
        <begin position="35"/>
        <end position="136"/>
    </location>
</feature>
<feature type="compositionally biased region" description="Basic and acidic residues" evidence="10">
    <location>
        <begin position="46"/>
        <end position="62"/>
    </location>
</feature>
<organism evidence="12 13">
    <name type="scientific">Endozoicomonas numazuensis</name>
    <dbReference type="NCBI Taxonomy" id="1137799"/>
    <lineage>
        <taxon>Bacteria</taxon>
        <taxon>Pseudomonadati</taxon>
        <taxon>Pseudomonadota</taxon>
        <taxon>Gammaproteobacteria</taxon>
        <taxon>Oceanospirillales</taxon>
        <taxon>Endozoicomonadaceae</taxon>
        <taxon>Endozoicomonas</taxon>
    </lineage>
</organism>
<dbReference type="InterPro" id="IPR006260">
    <property type="entry name" value="TonB/TolA_C"/>
</dbReference>
<keyword evidence="13" id="KW-1185">Reference proteome</keyword>
<evidence type="ECO:0000256" key="8">
    <source>
        <dbReference type="ARBA" id="ARBA00022989"/>
    </source>
</evidence>
<dbReference type="InterPro" id="IPR051045">
    <property type="entry name" value="TonB-dependent_transducer"/>
</dbReference>
<dbReference type="STRING" id="1137799.GZ78_20330"/>
<comment type="subcellular location">
    <subcellularLocation>
        <location evidence="1">Cell inner membrane</location>
        <topology evidence="1">Single-pass membrane protein</topology>
        <orientation evidence="1">Periplasmic side</orientation>
    </subcellularLocation>
</comment>
<dbReference type="NCBIfam" id="TIGR01352">
    <property type="entry name" value="tonB_Cterm"/>
    <property type="match status" value="1"/>
</dbReference>
<name>A0A081NEV1_9GAMM</name>
<accession>A0A081NEV1</accession>
<dbReference type="GO" id="GO:0098797">
    <property type="term" value="C:plasma membrane protein complex"/>
    <property type="evidence" value="ECO:0007669"/>
    <property type="project" value="TreeGrafter"/>
</dbReference>
<dbReference type="PANTHER" id="PTHR33446">
    <property type="entry name" value="PROTEIN TONB-RELATED"/>
    <property type="match status" value="1"/>
</dbReference>
<gene>
    <name evidence="12" type="ORF">GZ78_20330</name>
</gene>
<keyword evidence="4" id="KW-1003">Cell membrane</keyword>
<evidence type="ECO:0000259" key="11">
    <source>
        <dbReference type="PROSITE" id="PS52015"/>
    </source>
</evidence>
<keyword evidence="3" id="KW-0813">Transport</keyword>
<evidence type="ECO:0000256" key="1">
    <source>
        <dbReference type="ARBA" id="ARBA00004383"/>
    </source>
</evidence>
<evidence type="ECO:0000256" key="6">
    <source>
        <dbReference type="ARBA" id="ARBA00022692"/>
    </source>
</evidence>
<proteinExistence type="inferred from homology"/>
<keyword evidence="6" id="KW-0812">Transmembrane</keyword>
<dbReference type="AlphaFoldDB" id="A0A081NEV1"/>
<comment type="similarity">
    <text evidence="2">Belongs to the TonB family.</text>
</comment>
<evidence type="ECO:0000256" key="2">
    <source>
        <dbReference type="ARBA" id="ARBA00006555"/>
    </source>
</evidence>
<keyword evidence="8" id="KW-1133">Transmembrane helix</keyword>
<evidence type="ECO:0000256" key="4">
    <source>
        <dbReference type="ARBA" id="ARBA00022475"/>
    </source>
</evidence>
<keyword evidence="5" id="KW-0997">Cell inner membrane</keyword>
<dbReference type="GO" id="GO:0031992">
    <property type="term" value="F:energy transducer activity"/>
    <property type="evidence" value="ECO:0007669"/>
    <property type="project" value="TreeGrafter"/>
</dbReference>
<keyword evidence="7" id="KW-0653">Protein transport</keyword>